<dbReference type="PROSITE" id="PS51987">
    <property type="entry name" value="GS_CATALYTIC"/>
    <property type="match status" value="1"/>
</dbReference>
<dbReference type="InterPro" id="IPR014746">
    <property type="entry name" value="Gln_synth/guanido_kin_cat_dom"/>
</dbReference>
<reference evidence="7 8" key="1">
    <citation type="submission" date="2023-10" db="EMBL/GenBank/DDBJ databases">
        <title>Two novel species belonging to the OM43/NOR5 clade.</title>
        <authorList>
            <person name="Park M."/>
        </authorList>
    </citation>
    <scope>NUCLEOTIDE SEQUENCE [LARGE SCALE GENOMIC DNA]</scope>
    <source>
        <strain evidence="7 8">IMCC45268</strain>
    </source>
</reference>
<dbReference type="PROSITE" id="PS00181">
    <property type="entry name" value="GLNA_ATP"/>
    <property type="match status" value="1"/>
</dbReference>
<proteinExistence type="inferred from homology"/>
<evidence type="ECO:0000256" key="3">
    <source>
        <dbReference type="ARBA" id="ARBA00022842"/>
    </source>
</evidence>
<dbReference type="InterPro" id="IPR008146">
    <property type="entry name" value="Gln_synth_cat_dom"/>
</dbReference>
<evidence type="ECO:0000313" key="8">
    <source>
        <dbReference type="Proteomes" id="UP001626549"/>
    </source>
</evidence>
<gene>
    <name evidence="7" type="ORF">R0137_11175</name>
</gene>
<evidence type="ECO:0000256" key="1">
    <source>
        <dbReference type="ARBA" id="ARBA00001946"/>
    </source>
</evidence>
<keyword evidence="8" id="KW-1185">Reference proteome</keyword>
<dbReference type="RefSeq" id="WP_407326503.1">
    <property type="nucleotide sequence ID" value="NZ_CP136865.1"/>
</dbReference>
<dbReference type="PANTHER" id="PTHR43785">
    <property type="entry name" value="GAMMA-GLUTAMYLPUTRESCINE SYNTHETASE"/>
    <property type="match status" value="1"/>
</dbReference>
<dbReference type="EMBL" id="CP136865">
    <property type="protein sequence ID" value="WOJ95804.1"/>
    <property type="molecule type" value="Genomic_DNA"/>
</dbReference>
<comment type="cofactor">
    <cofactor evidence="1">
        <name>Mg(2+)</name>
        <dbReference type="ChEBI" id="CHEBI:18420"/>
    </cofactor>
</comment>
<protein>
    <submittedName>
        <fullName evidence="7">Glutamine synthetase family protein</fullName>
        <ecNumber evidence="7">6.3.1.-</ecNumber>
    </submittedName>
</protein>
<feature type="domain" description="GS catalytic" evidence="6">
    <location>
        <begin position="119"/>
        <end position="460"/>
    </location>
</feature>
<dbReference type="GO" id="GO:0016874">
    <property type="term" value="F:ligase activity"/>
    <property type="evidence" value="ECO:0007669"/>
    <property type="project" value="UniProtKB-KW"/>
</dbReference>
<evidence type="ECO:0000256" key="5">
    <source>
        <dbReference type="RuleBase" id="RU000384"/>
    </source>
</evidence>
<comment type="similarity">
    <text evidence="4 5">Belongs to the glutamine synthetase family.</text>
</comment>
<keyword evidence="2 7" id="KW-0436">Ligase</keyword>
<dbReference type="InterPro" id="IPR036651">
    <property type="entry name" value="Gln_synt_N_sf"/>
</dbReference>
<dbReference type="SMART" id="SM01230">
    <property type="entry name" value="Gln-synt_C"/>
    <property type="match status" value="1"/>
</dbReference>
<dbReference type="PANTHER" id="PTHR43785:SF12">
    <property type="entry name" value="TYPE-1 GLUTAMINE SYNTHETASE 2"/>
    <property type="match status" value="1"/>
</dbReference>
<dbReference type="Pfam" id="PF00120">
    <property type="entry name" value="Gln-synt_C"/>
    <property type="match status" value="1"/>
</dbReference>
<keyword evidence="3" id="KW-0460">Magnesium</keyword>
<evidence type="ECO:0000313" key="7">
    <source>
        <dbReference type="EMBL" id="WOJ95804.1"/>
    </source>
</evidence>
<evidence type="ECO:0000259" key="6">
    <source>
        <dbReference type="PROSITE" id="PS51987"/>
    </source>
</evidence>
<dbReference type="SUPFAM" id="SSF54368">
    <property type="entry name" value="Glutamine synthetase, N-terminal domain"/>
    <property type="match status" value="1"/>
</dbReference>
<dbReference type="EC" id="6.3.1.-" evidence="7"/>
<dbReference type="SUPFAM" id="SSF55931">
    <property type="entry name" value="Glutamine synthetase/guanido kinase"/>
    <property type="match status" value="1"/>
</dbReference>
<accession>A0ABZ0IAG9</accession>
<evidence type="ECO:0000256" key="2">
    <source>
        <dbReference type="ARBA" id="ARBA00022598"/>
    </source>
</evidence>
<dbReference type="Proteomes" id="UP001626549">
    <property type="component" value="Chromosome"/>
</dbReference>
<evidence type="ECO:0000256" key="4">
    <source>
        <dbReference type="PROSITE-ProRule" id="PRU01331"/>
    </source>
</evidence>
<sequence length="460" mass="50864">MNFAQPKELEQFLAANPDIQLLEVLMPDINGLLRCKRIQRAEFGALFSGNFSVPRTVPLLGVRGNFYEGVPQSEVGGDPDQIIRPISGTLARVPWYATPMAQVLTGFARTEEHIEWLDPRSPLLAVLERYAADGLRPTVVTELEFYLLANGDADRPEPLLGKIPGIGHRQEGIQYCMPDDLFDCDEFLNDVRAACEIQSVPLTAIHSEFSPGQWEINTHHQDDAVVAGNHALLLRRIVKGVARRHGFGATFMAKPFAELAGSGLHIHASVYDADGNNVFADPEPVDPPRLMPTLRHAVSGLGDTIDQAMLLFAPNPNSYRRFKAGAFAPSGASWGYDHREVALRIPRASEHNRRIEHRIAGADANPHLVLAAVLAGMHAGLARKRDPGEPIPREADLSEDSTTLPTRLDEAITLFREGDTLPDYLGQMFVDAYAAIRQGESDHYHGEIPDLDYQWFLRAL</sequence>
<organism evidence="7 8">
    <name type="scientific">Congregibacter brevis</name>
    <dbReference type="NCBI Taxonomy" id="3081201"/>
    <lineage>
        <taxon>Bacteria</taxon>
        <taxon>Pseudomonadati</taxon>
        <taxon>Pseudomonadota</taxon>
        <taxon>Gammaproteobacteria</taxon>
        <taxon>Cellvibrionales</taxon>
        <taxon>Halieaceae</taxon>
        <taxon>Congregibacter</taxon>
    </lineage>
</organism>
<dbReference type="Gene3D" id="3.30.590.10">
    <property type="entry name" value="Glutamine synthetase/guanido kinase, catalytic domain"/>
    <property type="match status" value="1"/>
</dbReference>
<name>A0ABZ0IAG9_9GAMM</name>
<dbReference type="InterPro" id="IPR027303">
    <property type="entry name" value="Gln_synth_gly_rich_site"/>
</dbReference>